<evidence type="ECO:0000256" key="11">
    <source>
        <dbReference type="ARBA" id="ARBA00032707"/>
    </source>
</evidence>
<dbReference type="EMBL" id="CP036501">
    <property type="protein sequence ID" value="UZP75119.1"/>
    <property type="molecule type" value="Genomic_DNA"/>
</dbReference>
<gene>
    <name evidence="14" type="primary">uppP</name>
    <name evidence="15" type="ORF">E0F26_10380</name>
</gene>
<name>A0ABY6Q928_9GAMM</name>
<dbReference type="RefSeq" id="WP_279241591.1">
    <property type="nucleotide sequence ID" value="NZ_CP036501.1"/>
</dbReference>
<proteinExistence type="inferred from homology"/>
<accession>A0ABY6Q928</accession>
<evidence type="ECO:0000256" key="4">
    <source>
        <dbReference type="ARBA" id="ARBA00021581"/>
    </source>
</evidence>
<keyword evidence="9 14" id="KW-0472">Membrane</keyword>
<keyword evidence="14" id="KW-0573">Peptidoglycan synthesis</keyword>
<dbReference type="InterPro" id="IPR003824">
    <property type="entry name" value="UppP"/>
</dbReference>
<sequence length="268" mass="28299">MDTVQLVVLALIQGLSEFLPISSSAHLILPSQVLGWSDQGLAFDVAVHAGTLFAVLIYYRSTLKELLFAVTRRNDAVASAGALREIGCLGIATLPVMLVGFLFMEFIDAHLRGLTTIAWATLGFGILLGVAYRFRGSDGDEQSITRVDHALIIGLAQALAVIPGTSRSGITITAASFLGYNIATSARFSFLLSIPVIGGALLLMLVTQTNALDAGLIFETVTAMAIAGISAYMTIAFFVGLVTRVGMMPFVVYRVLLAVALLLVASAT</sequence>
<protein>
    <recommendedName>
        <fullName evidence="4 14">Undecaprenyl-diphosphatase</fullName>
        <ecNumber evidence="3 14">3.6.1.27</ecNumber>
    </recommendedName>
    <alternativeName>
        <fullName evidence="12 14">Bacitracin resistance protein</fullName>
    </alternativeName>
    <alternativeName>
        <fullName evidence="11 14">Undecaprenyl pyrophosphate phosphatase</fullName>
    </alternativeName>
</protein>
<dbReference type="HAMAP" id="MF_01006">
    <property type="entry name" value="Undec_diphosphatase"/>
    <property type="match status" value="1"/>
</dbReference>
<evidence type="ECO:0000256" key="5">
    <source>
        <dbReference type="ARBA" id="ARBA00022475"/>
    </source>
</evidence>
<keyword evidence="8 14" id="KW-1133">Transmembrane helix</keyword>
<dbReference type="NCBIfam" id="NF001393">
    <property type="entry name" value="PRK00281.2-4"/>
    <property type="match status" value="1"/>
</dbReference>
<keyword evidence="14" id="KW-0961">Cell wall biogenesis/degradation</keyword>
<dbReference type="EC" id="3.6.1.27" evidence="3 14"/>
<feature type="transmembrane region" description="Helical" evidence="14">
    <location>
        <begin position="40"/>
        <end position="61"/>
    </location>
</feature>
<keyword evidence="7 14" id="KW-0378">Hydrolase</keyword>
<evidence type="ECO:0000313" key="16">
    <source>
        <dbReference type="Proteomes" id="UP001317963"/>
    </source>
</evidence>
<reference evidence="15 16" key="1">
    <citation type="submission" date="2019-02" db="EMBL/GenBank/DDBJ databases">
        <title>Halieaceae_genomes.</title>
        <authorList>
            <person name="Li S.-H."/>
        </authorList>
    </citation>
    <scope>NUCLEOTIDE SEQUENCE [LARGE SCALE GENOMIC DNA]</scope>
    <source>
        <strain evidence="15 16">JH123</strain>
    </source>
</reference>
<keyword evidence="14" id="KW-0133">Cell shape</keyword>
<organism evidence="15 16">
    <name type="scientific">Candidatus Paraluminiphilus aquimaris</name>
    <dbReference type="NCBI Taxonomy" id="2518994"/>
    <lineage>
        <taxon>Bacteria</taxon>
        <taxon>Pseudomonadati</taxon>
        <taxon>Pseudomonadota</taxon>
        <taxon>Gammaproteobacteria</taxon>
        <taxon>Cellvibrionales</taxon>
        <taxon>Halieaceae</taxon>
        <taxon>Candidatus Paraluminiphilus</taxon>
    </lineage>
</organism>
<feature type="transmembrane region" description="Helical" evidence="14">
    <location>
        <begin position="247"/>
        <end position="265"/>
    </location>
</feature>
<evidence type="ECO:0000256" key="2">
    <source>
        <dbReference type="ARBA" id="ARBA00010621"/>
    </source>
</evidence>
<comment type="subcellular location">
    <subcellularLocation>
        <location evidence="1 14">Cell membrane</location>
        <topology evidence="1 14">Multi-pass membrane protein</topology>
    </subcellularLocation>
</comment>
<comment type="similarity">
    <text evidence="2 14">Belongs to the UppP family.</text>
</comment>
<evidence type="ECO:0000256" key="6">
    <source>
        <dbReference type="ARBA" id="ARBA00022692"/>
    </source>
</evidence>
<keyword evidence="16" id="KW-1185">Reference proteome</keyword>
<evidence type="ECO:0000256" key="1">
    <source>
        <dbReference type="ARBA" id="ARBA00004651"/>
    </source>
</evidence>
<evidence type="ECO:0000256" key="12">
    <source>
        <dbReference type="ARBA" id="ARBA00032932"/>
    </source>
</evidence>
<evidence type="ECO:0000256" key="9">
    <source>
        <dbReference type="ARBA" id="ARBA00023136"/>
    </source>
</evidence>
<keyword evidence="5 14" id="KW-1003">Cell membrane</keyword>
<dbReference type="PANTHER" id="PTHR30622">
    <property type="entry name" value="UNDECAPRENYL-DIPHOSPHATASE"/>
    <property type="match status" value="1"/>
</dbReference>
<evidence type="ECO:0000313" key="15">
    <source>
        <dbReference type="EMBL" id="UZP75119.1"/>
    </source>
</evidence>
<evidence type="ECO:0000256" key="13">
    <source>
        <dbReference type="ARBA" id="ARBA00047594"/>
    </source>
</evidence>
<keyword evidence="10 14" id="KW-0046">Antibiotic resistance</keyword>
<keyword evidence="6 14" id="KW-0812">Transmembrane</keyword>
<feature type="transmembrane region" description="Helical" evidence="14">
    <location>
        <begin position="116"/>
        <end position="135"/>
    </location>
</feature>
<dbReference type="PANTHER" id="PTHR30622:SF4">
    <property type="entry name" value="UNDECAPRENYL-DIPHOSPHATASE"/>
    <property type="match status" value="1"/>
</dbReference>
<feature type="transmembrane region" description="Helical" evidence="14">
    <location>
        <begin position="82"/>
        <end position="104"/>
    </location>
</feature>
<evidence type="ECO:0000256" key="8">
    <source>
        <dbReference type="ARBA" id="ARBA00022989"/>
    </source>
</evidence>
<evidence type="ECO:0000256" key="14">
    <source>
        <dbReference type="HAMAP-Rule" id="MF_01006"/>
    </source>
</evidence>
<dbReference type="Pfam" id="PF02673">
    <property type="entry name" value="BacA"/>
    <property type="match status" value="1"/>
</dbReference>
<comment type="miscellaneous">
    <text evidence="14">Bacitracin is thought to be involved in the inhibition of peptidoglycan synthesis by sequestering undecaprenyl diphosphate, thereby reducing the pool of lipid carrier available.</text>
</comment>
<feature type="transmembrane region" description="Helical" evidence="14">
    <location>
        <begin position="217"/>
        <end position="241"/>
    </location>
</feature>
<comment type="function">
    <text evidence="14">Catalyzes the dephosphorylation of undecaprenyl diphosphate (UPP). Confers resistance to bacitracin.</text>
</comment>
<evidence type="ECO:0000256" key="7">
    <source>
        <dbReference type="ARBA" id="ARBA00022801"/>
    </source>
</evidence>
<evidence type="ECO:0000256" key="3">
    <source>
        <dbReference type="ARBA" id="ARBA00012374"/>
    </source>
</evidence>
<evidence type="ECO:0000256" key="10">
    <source>
        <dbReference type="ARBA" id="ARBA00023251"/>
    </source>
</evidence>
<comment type="catalytic activity">
    <reaction evidence="13 14">
        <text>di-trans,octa-cis-undecaprenyl diphosphate + H2O = di-trans,octa-cis-undecaprenyl phosphate + phosphate + H(+)</text>
        <dbReference type="Rhea" id="RHEA:28094"/>
        <dbReference type="ChEBI" id="CHEBI:15377"/>
        <dbReference type="ChEBI" id="CHEBI:15378"/>
        <dbReference type="ChEBI" id="CHEBI:43474"/>
        <dbReference type="ChEBI" id="CHEBI:58405"/>
        <dbReference type="ChEBI" id="CHEBI:60392"/>
        <dbReference type="EC" id="3.6.1.27"/>
    </reaction>
</comment>
<feature type="transmembrane region" description="Helical" evidence="14">
    <location>
        <begin position="186"/>
        <end position="205"/>
    </location>
</feature>
<dbReference type="Proteomes" id="UP001317963">
    <property type="component" value="Chromosome"/>
</dbReference>
<dbReference type="GO" id="GO:0050380">
    <property type="term" value="F:undecaprenyl-diphosphatase activity"/>
    <property type="evidence" value="ECO:0007669"/>
    <property type="project" value="UniProtKB-EC"/>
</dbReference>